<feature type="domain" description="Reverse transcriptase" evidence="7">
    <location>
        <begin position="273"/>
        <end position="366"/>
    </location>
</feature>
<dbReference type="PANTHER" id="PTHR23417">
    <property type="entry name" value="3-DEOXY-D-MANNO-OCTULOSONIC-ACID TRANSFERASE/TRNA GUANINE-N 7 - -METHYLTRANSFERASE"/>
    <property type="match status" value="1"/>
</dbReference>
<accession>A0A4C1X3Q9</accession>
<evidence type="ECO:0000256" key="1">
    <source>
        <dbReference type="ARBA" id="ARBA00000142"/>
    </source>
</evidence>
<dbReference type="PROSITE" id="PS51625">
    <property type="entry name" value="SAM_MT_TRMB"/>
    <property type="match status" value="1"/>
</dbReference>
<evidence type="ECO:0000256" key="4">
    <source>
        <dbReference type="ARBA" id="ARBA00022679"/>
    </source>
</evidence>
<keyword evidence="3 8" id="KW-0489">Methyltransferase</keyword>
<protein>
    <recommendedName>
        <fullName evidence="2">tRNA (guanine(46)-N(7))-methyltransferase</fullName>
        <ecNumber evidence="2">2.1.1.33</ecNumber>
    </recommendedName>
</protein>
<comment type="catalytic activity">
    <reaction evidence="1">
        <text>guanosine(46) in tRNA + S-adenosyl-L-methionine = N(7)-methylguanosine(46) in tRNA + S-adenosyl-L-homocysteine</text>
        <dbReference type="Rhea" id="RHEA:42708"/>
        <dbReference type="Rhea" id="RHEA-COMP:10188"/>
        <dbReference type="Rhea" id="RHEA-COMP:10189"/>
        <dbReference type="ChEBI" id="CHEBI:57856"/>
        <dbReference type="ChEBI" id="CHEBI:59789"/>
        <dbReference type="ChEBI" id="CHEBI:74269"/>
        <dbReference type="ChEBI" id="CHEBI:74480"/>
        <dbReference type="EC" id="2.1.1.33"/>
    </reaction>
</comment>
<evidence type="ECO:0000256" key="2">
    <source>
        <dbReference type="ARBA" id="ARBA00011977"/>
    </source>
</evidence>
<reference evidence="8 9" key="1">
    <citation type="journal article" date="2019" name="Commun. Biol.">
        <title>The bagworm genome reveals a unique fibroin gene that provides high tensile strength.</title>
        <authorList>
            <person name="Kono N."/>
            <person name="Nakamura H."/>
            <person name="Ohtoshi R."/>
            <person name="Tomita M."/>
            <person name="Numata K."/>
            <person name="Arakawa K."/>
        </authorList>
    </citation>
    <scope>NUCLEOTIDE SEQUENCE [LARGE SCALE GENOMIC DNA]</scope>
</reference>
<comment type="caution">
    <text evidence="8">The sequence shown here is derived from an EMBL/GenBank/DDBJ whole genome shotgun (WGS) entry which is preliminary data.</text>
</comment>
<evidence type="ECO:0000256" key="3">
    <source>
        <dbReference type="ARBA" id="ARBA00022603"/>
    </source>
</evidence>
<evidence type="ECO:0000313" key="8">
    <source>
        <dbReference type="EMBL" id="GBP57009.1"/>
    </source>
</evidence>
<dbReference type="STRING" id="151549.A0A4C1X3Q9"/>
<keyword evidence="6" id="KW-0819">tRNA processing</keyword>
<evidence type="ECO:0000256" key="6">
    <source>
        <dbReference type="ARBA" id="ARBA00022694"/>
    </source>
</evidence>
<dbReference type="GO" id="GO:0043527">
    <property type="term" value="C:tRNA methyltransferase complex"/>
    <property type="evidence" value="ECO:0007669"/>
    <property type="project" value="TreeGrafter"/>
</dbReference>
<name>A0A4C1X3Q9_EUMVA</name>
<dbReference type="Pfam" id="PF02390">
    <property type="entry name" value="Methyltransf_4"/>
    <property type="match status" value="1"/>
</dbReference>
<dbReference type="AlphaFoldDB" id="A0A4C1X3Q9"/>
<evidence type="ECO:0000259" key="7">
    <source>
        <dbReference type="Pfam" id="PF00078"/>
    </source>
</evidence>
<evidence type="ECO:0000256" key="5">
    <source>
        <dbReference type="ARBA" id="ARBA00022691"/>
    </source>
</evidence>
<dbReference type="InterPro" id="IPR043502">
    <property type="entry name" value="DNA/RNA_pol_sf"/>
</dbReference>
<dbReference type="Gene3D" id="3.40.50.150">
    <property type="entry name" value="Vaccinia Virus protein VP39"/>
    <property type="match status" value="1"/>
</dbReference>
<dbReference type="GO" id="GO:0008176">
    <property type="term" value="F:tRNA (guanine(46)-N7)-methyltransferase activity"/>
    <property type="evidence" value="ECO:0007669"/>
    <property type="project" value="UniProtKB-EC"/>
</dbReference>
<keyword evidence="4 8" id="KW-0808">Transferase</keyword>
<proteinExistence type="predicted"/>
<evidence type="ECO:0000313" key="9">
    <source>
        <dbReference type="Proteomes" id="UP000299102"/>
    </source>
</evidence>
<dbReference type="GO" id="GO:0071897">
    <property type="term" value="P:DNA biosynthetic process"/>
    <property type="evidence" value="ECO:0007669"/>
    <property type="project" value="UniProtKB-ARBA"/>
</dbReference>
<dbReference type="InterPro" id="IPR029063">
    <property type="entry name" value="SAM-dependent_MTases_sf"/>
</dbReference>
<dbReference type="InterPro" id="IPR003358">
    <property type="entry name" value="tRNA_(Gua-N-7)_MeTrfase_Trmb"/>
</dbReference>
<dbReference type="PANTHER" id="PTHR23417:SF16">
    <property type="entry name" value="TRNA (GUANINE-N(7)-)-METHYLTRANSFERASE"/>
    <property type="match status" value="1"/>
</dbReference>
<dbReference type="OrthoDB" id="47276at2759"/>
<gene>
    <name evidence="8" type="ORF">EVAR_88638_1</name>
</gene>
<dbReference type="InterPro" id="IPR000477">
    <property type="entry name" value="RT_dom"/>
</dbReference>
<dbReference type="EC" id="2.1.1.33" evidence="2"/>
<sequence length="636" mass="73033">MAFELDETLLGGQRRLRLKRRLHKMWTRTRCPKLKKELNDLPRNISEAVRDFRGATWEATIDRTGESARDLNQLCRQLIKAAVPKCPVTDRSGVRRYDAKARAEVIAEYLDRQSIPNLPTTTPKMQEHYTQVKNHVEEFMVTAPPPLPGDLFITPTALHRIVMPLPKKKAPGPDGISTAALRHLPRRAIVVMNRVFNGILRTGHFPEEWKRGKIITIPKAGKDPCKPENIRPITLLPRGKDLLDTPLPPALIKVIAGFLQRRSFCVAVYDVLSASRPIRAGVPQGSCLSLELYAVYTNDIPTLRGHLEDWEDNVMLALYADDSAYFASSRRADLAAKRVQRIFDLLPEWLDKWRMAVNVSKTAALLTGSQRNMPDQLRLKGPEEYSAPYDCGGRVEHQKRHDRQRLRSRNHLRIRKDANATRLQSRRRRLLSIPTELGTTLRSTDERIPALTRPDIQIAERGEGLFSFSRGVLYSIDSGNHPLSNAGNWTQFDQFCPCHPDEFSWLSLYPTFDEKGSKKVEFLDVGCGYGGLLDPHFKKAKHKWRIINKWLLSEYAYVLAEQGIVYTITDVKDLHDWMVTHFEEHPLFERVKDDEMKTDPIIEKLYESTEEGQKVTRNHGDKYLAVFRRIADNFIR</sequence>
<dbReference type="SUPFAM" id="SSF56672">
    <property type="entry name" value="DNA/RNA polymerases"/>
    <property type="match status" value="1"/>
</dbReference>
<keyword evidence="9" id="KW-1185">Reference proteome</keyword>
<organism evidence="8 9">
    <name type="scientific">Eumeta variegata</name>
    <name type="common">Bagworm moth</name>
    <name type="synonym">Eumeta japonica</name>
    <dbReference type="NCBI Taxonomy" id="151549"/>
    <lineage>
        <taxon>Eukaryota</taxon>
        <taxon>Metazoa</taxon>
        <taxon>Ecdysozoa</taxon>
        <taxon>Arthropoda</taxon>
        <taxon>Hexapoda</taxon>
        <taxon>Insecta</taxon>
        <taxon>Pterygota</taxon>
        <taxon>Neoptera</taxon>
        <taxon>Endopterygota</taxon>
        <taxon>Lepidoptera</taxon>
        <taxon>Glossata</taxon>
        <taxon>Ditrysia</taxon>
        <taxon>Tineoidea</taxon>
        <taxon>Psychidae</taxon>
        <taxon>Oiketicinae</taxon>
        <taxon>Eumeta</taxon>
    </lineage>
</organism>
<dbReference type="Proteomes" id="UP000299102">
    <property type="component" value="Unassembled WGS sequence"/>
</dbReference>
<keyword evidence="5" id="KW-0949">S-adenosyl-L-methionine</keyword>
<dbReference type="Pfam" id="PF00078">
    <property type="entry name" value="RVT_1"/>
    <property type="match status" value="1"/>
</dbReference>
<dbReference type="EMBL" id="BGZK01000706">
    <property type="protein sequence ID" value="GBP57009.1"/>
    <property type="molecule type" value="Genomic_DNA"/>
</dbReference>